<accession>A0A1T5HHE6</accession>
<feature type="signal peptide" evidence="1">
    <location>
        <begin position="1"/>
        <end position="21"/>
    </location>
</feature>
<dbReference type="InterPro" id="IPR012347">
    <property type="entry name" value="Ferritin-like"/>
</dbReference>
<gene>
    <name evidence="3" type="ORF">SAMN05660293_05590</name>
</gene>
<evidence type="ECO:0000256" key="1">
    <source>
        <dbReference type="SAM" id="SignalP"/>
    </source>
</evidence>
<dbReference type="AlphaFoldDB" id="A0A1T5HHE6"/>
<name>A0A1T5HHE6_9BACT</name>
<evidence type="ECO:0000259" key="2">
    <source>
        <dbReference type="Pfam" id="PF03713"/>
    </source>
</evidence>
<proteinExistence type="predicted"/>
<dbReference type="InterPro" id="IPR005183">
    <property type="entry name" value="DUF305_CopM-like"/>
</dbReference>
<feature type="domain" description="DUF305" evidence="2">
    <location>
        <begin position="61"/>
        <end position="202"/>
    </location>
</feature>
<dbReference type="PANTHER" id="PTHR36933">
    <property type="entry name" value="SLL0788 PROTEIN"/>
    <property type="match status" value="1"/>
</dbReference>
<dbReference type="EMBL" id="FUZA01000016">
    <property type="protein sequence ID" value="SKC20095.1"/>
    <property type="molecule type" value="Genomic_DNA"/>
</dbReference>
<dbReference type="Pfam" id="PF03713">
    <property type="entry name" value="DUF305"/>
    <property type="match status" value="1"/>
</dbReference>
<dbReference type="STRING" id="651661.SAMN05660293_05590"/>
<dbReference type="Gene3D" id="1.20.1260.10">
    <property type="match status" value="2"/>
</dbReference>
<keyword evidence="1" id="KW-0732">Signal</keyword>
<reference evidence="4" key="1">
    <citation type="submission" date="2017-02" db="EMBL/GenBank/DDBJ databases">
        <authorList>
            <person name="Varghese N."/>
            <person name="Submissions S."/>
        </authorList>
    </citation>
    <scope>NUCLEOTIDE SEQUENCE [LARGE SCALE GENOMIC DNA]</scope>
    <source>
        <strain evidence="4">DSM 22270</strain>
    </source>
</reference>
<dbReference type="PANTHER" id="PTHR36933:SF1">
    <property type="entry name" value="SLL0788 PROTEIN"/>
    <property type="match status" value="1"/>
</dbReference>
<feature type="chain" id="PRO_5013137812" evidence="1">
    <location>
        <begin position="22"/>
        <end position="208"/>
    </location>
</feature>
<evidence type="ECO:0000313" key="4">
    <source>
        <dbReference type="Proteomes" id="UP000190897"/>
    </source>
</evidence>
<dbReference type="OrthoDB" id="8603558at2"/>
<dbReference type="Proteomes" id="UP000190897">
    <property type="component" value="Unassembled WGS sequence"/>
</dbReference>
<sequence length="208" mass="23370">MKTTYRMLGLAVLMAFTTACSDDNDGDDKITIQAHDQNQMMTVMHDMMAEMETMKVTQDPDIDYATMMKMHHMGAIEMAELELKSGSNSEMKAMAQAIIDAQQKEIATLDSFLASATPTTMNMEFHMKMMEGMERMEKQSDLQIINGSIDQDFATLMIGHHQSATEMAQMQLLMGKSAQLKTLSTMIIEEQNKEIAAFQAFLLANRSK</sequence>
<organism evidence="3 4">
    <name type="scientific">Dyadobacter psychrophilus</name>
    <dbReference type="NCBI Taxonomy" id="651661"/>
    <lineage>
        <taxon>Bacteria</taxon>
        <taxon>Pseudomonadati</taxon>
        <taxon>Bacteroidota</taxon>
        <taxon>Cytophagia</taxon>
        <taxon>Cytophagales</taxon>
        <taxon>Spirosomataceae</taxon>
        <taxon>Dyadobacter</taxon>
    </lineage>
</organism>
<keyword evidence="4" id="KW-1185">Reference proteome</keyword>
<dbReference type="PROSITE" id="PS51257">
    <property type="entry name" value="PROKAR_LIPOPROTEIN"/>
    <property type="match status" value="1"/>
</dbReference>
<protein>
    <submittedName>
        <fullName evidence="3">Uncharacterized conserved protein, DUF305 family</fullName>
    </submittedName>
</protein>
<evidence type="ECO:0000313" key="3">
    <source>
        <dbReference type="EMBL" id="SKC20095.1"/>
    </source>
</evidence>